<feature type="compositionally biased region" description="Pro residues" evidence="1">
    <location>
        <begin position="84"/>
        <end position="93"/>
    </location>
</feature>
<feature type="compositionally biased region" description="Pro residues" evidence="1">
    <location>
        <begin position="135"/>
        <end position="146"/>
    </location>
</feature>
<feature type="region of interest" description="Disordered" evidence="1">
    <location>
        <begin position="715"/>
        <end position="814"/>
    </location>
</feature>
<dbReference type="Proteomes" id="UP001177744">
    <property type="component" value="Unassembled WGS sequence"/>
</dbReference>
<name>A0AA40HBE9_CNENI</name>
<gene>
    <name evidence="2" type="ORF">QTO34_012910</name>
</gene>
<proteinExistence type="predicted"/>
<feature type="compositionally biased region" description="Basic and acidic residues" evidence="1">
    <location>
        <begin position="227"/>
        <end position="237"/>
    </location>
</feature>
<feature type="compositionally biased region" description="Low complexity" evidence="1">
    <location>
        <begin position="204"/>
        <end position="216"/>
    </location>
</feature>
<feature type="region of interest" description="Disordered" evidence="1">
    <location>
        <begin position="535"/>
        <end position="554"/>
    </location>
</feature>
<dbReference type="AlphaFoldDB" id="A0AA40HBE9"/>
<comment type="caution">
    <text evidence="2">The sequence shown here is derived from an EMBL/GenBank/DDBJ whole genome shotgun (WGS) entry which is preliminary data.</text>
</comment>
<feature type="region of interest" description="Disordered" evidence="1">
    <location>
        <begin position="77"/>
        <end position="148"/>
    </location>
</feature>
<keyword evidence="3" id="KW-1185">Reference proteome</keyword>
<accession>A0AA40HBE9</accession>
<evidence type="ECO:0000313" key="2">
    <source>
        <dbReference type="EMBL" id="KAK1327621.1"/>
    </source>
</evidence>
<protein>
    <submittedName>
        <fullName evidence="2">Uncharacterized protein</fullName>
    </submittedName>
</protein>
<organism evidence="2 3">
    <name type="scientific">Cnephaeus nilssonii</name>
    <name type="common">Northern bat</name>
    <name type="synonym">Eptesicus nilssonii</name>
    <dbReference type="NCBI Taxonomy" id="3371016"/>
    <lineage>
        <taxon>Eukaryota</taxon>
        <taxon>Metazoa</taxon>
        <taxon>Chordata</taxon>
        <taxon>Craniata</taxon>
        <taxon>Vertebrata</taxon>
        <taxon>Euteleostomi</taxon>
        <taxon>Mammalia</taxon>
        <taxon>Eutheria</taxon>
        <taxon>Laurasiatheria</taxon>
        <taxon>Chiroptera</taxon>
        <taxon>Yangochiroptera</taxon>
        <taxon>Vespertilionidae</taxon>
        <taxon>Cnephaeus</taxon>
    </lineage>
</organism>
<dbReference type="EMBL" id="JAULJE010000027">
    <property type="protein sequence ID" value="KAK1327621.1"/>
    <property type="molecule type" value="Genomic_DNA"/>
</dbReference>
<feature type="region of interest" description="Disordered" evidence="1">
    <location>
        <begin position="22"/>
        <end position="44"/>
    </location>
</feature>
<sequence>MGCRCRKRVLRLRAVPGVAMAVTSGNPGPETATWSAGAPPAEHGSPLLPGPGCWQPGQVLAGMAFPAFLAGATRGNNAASIPSSRPPGLPGQPGPEAALTWREPGHGEGPPGRAGLPASSSVAAEWPDAAASSSRPPPQASPPPPRLGVRPTRLCHVCLTPMSIFQKFPVGGAERTPRPPPRSQCQTSERAQETKVAFSPPGLPAGLPAPSAPGSPASGGRGPGHASQDRGRTEDGGQRPGHPRARLTGAGTWARPGRRDPCSAAAAVTSGHGHGHGGSRPHVGERAHPPAAGPTSPVDMGAMVLASGKGPVRRGGLLEPRLGSPPCGLLGRGLGWQLTYLPNPTWAPHVEREGEVAATGSGEFHVAPVGQCGWAGEKDLDLWPLGFWPLSAGVGVGVGVGEKEIWMGGWRQGLQAPMRVGGGATSGPVSWEPSPAPRFLRWVCPTSGRGVDGEGSWSQKGVPARPARQSLLVCATVNLLGRGLPPSAMCEVQGPGGMFEVVPRCSRKLRRGKPRRPEDTDVGPLGSLQCLRTPAERQAKDPGHAVAAAQRREPATWREKLTCPPDHHCLFPQSQPSTEGRPSRSMARGFAGADPAVVRDQTDPAEPEGVARPRAPHEGGPCGAARPGEKVFGRRVAWPGGECGLICQGPQHQAPRSPQPAAEPRVPEGPACPSLAGVDTAPCSQDPPPPPRPLFPGGAVKWPPQPRAILCLGGGRGGGGRCPPSRPPPWPGRPGLAPASALEGSPEPAPRPALPSLVRPRTPVPGTRVLPPGAMELGLKPCSRGPRPPRAHWPRTPFTCQEPASSGGRAGGSLEEVRATWTAVGPGREWACEEQARVQGPGQRGSAGSL</sequence>
<feature type="region of interest" description="Disordered" evidence="1">
    <location>
        <begin position="649"/>
        <end position="692"/>
    </location>
</feature>
<feature type="region of interest" description="Disordered" evidence="1">
    <location>
        <begin position="169"/>
        <end position="300"/>
    </location>
</feature>
<reference evidence="2" key="1">
    <citation type="submission" date="2023-06" db="EMBL/GenBank/DDBJ databases">
        <title>Reference genome for the Northern bat (Eptesicus nilssonii), a most northern bat species.</title>
        <authorList>
            <person name="Laine V.N."/>
            <person name="Pulliainen A.T."/>
            <person name="Lilley T.M."/>
        </authorList>
    </citation>
    <scope>NUCLEOTIDE SEQUENCE</scope>
    <source>
        <strain evidence="2">BLF_Eptnil</strain>
        <tissue evidence="2">Kidney</tissue>
    </source>
</reference>
<feature type="region of interest" description="Disordered" evidence="1">
    <location>
        <begin position="508"/>
        <end position="527"/>
    </location>
</feature>
<evidence type="ECO:0000256" key="1">
    <source>
        <dbReference type="SAM" id="MobiDB-lite"/>
    </source>
</evidence>
<feature type="region of interest" description="Disordered" evidence="1">
    <location>
        <begin position="565"/>
        <end position="628"/>
    </location>
</feature>
<evidence type="ECO:0000313" key="3">
    <source>
        <dbReference type="Proteomes" id="UP001177744"/>
    </source>
</evidence>